<organism evidence="9 10">
    <name type="scientific">Cadophora malorum</name>
    <dbReference type="NCBI Taxonomy" id="108018"/>
    <lineage>
        <taxon>Eukaryota</taxon>
        <taxon>Fungi</taxon>
        <taxon>Dikarya</taxon>
        <taxon>Ascomycota</taxon>
        <taxon>Pezizomycotina</taxon>
        <taxon>Leotiomycetes</taxon>
        <taxon>Helotiales</taxon>
        <taxon>Ploettnerulaceae</taxon>
        <taxon>Cadophora</taxon>
    </lineage>
</organism>
<dbReference type="AlphaFoldDB" id="A0A8H8BVJ0"/>
<keyword evidence="3 7" id="KW-1133">Transmembrane helix</keyword>
<dbReference type="GO" id="GO:0016020">
    <property type="term" value="C:membrane"/>
    <property type="evidence" value="ECO:0007669"/>
    <property type="project" value="UniProtKB-SubCell"/>
</dbReference>
<evidence type="ECO:0000256" key="2">
    <source>
        <dbReference type="ARBA" id="ARBA00022692"/>
    </source>
</evidence>
<evidence type="ECO:0000313" key="9">
    <source>
        <dbReference type="EMBL" id="KAG4425452.1"/>
    </source>
</evidence>
<dbReference type="Proteomes" id="UP000664132">
    <property type="component" value="Unassembled WGS sequence"/>
</dbReference>
<dbReference type="OrthoDB" id="444631at2759"/>
<evidence type="ECO:0000256" key="6">
    <source>
        <dbReference type="SAM" id="MobiDB-lite"/>
    </source>
</evidence>
<keyword evidence="2 7" id="KW-0812">Transmembrane</keyword>
<feature type="transmembrane region" description="Helical" evidence="7">
    <location>
        <begin position="172"/>
        <end position="197"/>
    </location>
</feature>
<feature type="compositionally biased region" description="Polar residues" evidence="6">
    <location>
        <begin position="343"/>
        <end position="352"/>
    </location>
</feature>
<keyword evidence="10" id="KW-1185">Reference proteome</keyword>
<feature type="domain" description="Rhodopsin" evidence="8">
    <location>
        <begin position="36"/>
        <end position="271"/>
    </location>
</feature>
<evidence type="ECO:0000256" key="7">
    <source>
        <dbReference type="SAM" id="Phobius"/>
    </source>
</evidence>
<evidence type="ECO:0000259" key="8">
    <source>
        <dbReference type="Pfam" id="PF20684"/>
    </source>
</evidence>
<name>A0A8H8BVJ0_9HELO</name>
<accession>A0A8H8BVJ0</accession>
<feature type="transmembrane region" description="Helical" evidence="7">
    <location>
        <begin position="127"/>
        <end position="147"/>
    </location>
</feature>
<dbReference type="PANTHER" id="PTHR33048">
    <property type="entry name" value="PTH11-LIKE INTEGRAL MEMBRANE PROTEIN (AFU_ORTHOLOGUE AFUA_5G11245)"/>
    <property type="match status" value="1"/>
</dbReference>
<sequence length="352" mass="39266">MINPRVQPIPGENRVRKILIGITIPQILAFFFVLGRIISRVKIVRKWSADDTLIVIAWINALTLTVLFGVATQYGQGHHISDVPLDLLKTSFMITYTSLMSYQLALCFTKISILVFYLRVFPGRRELWLSWITIGIVVSYSIPFLILDALQCDPTTKASFFGSGVACVRPRYIMIVSAIVHTMTDIWMVAMIIPVVWGLQIAPRQKYSLVAILSLGLFVAVASVARILSIMKANDSDPDITWIIADFDIWTVIECSVGLICACAPTIRPLLLRLFPNLMASRHETLKNPYGRRTTPIGRISGAIELRSTEFLAESGKSPGLQDGHWREDDKSEEIDDCYDGQPINSGHTPSG</sequence>
<reference evidence="9" key="1">
    <citation type="submission" date="2021-02" db="EMBL/GenBank/DDBJ databases">
        <title>Genome sequence Cadophora malorum strain M34.</title>
        <authorList>
            <person name="Stefanovic E."/>
            <person name="Vu D."/>
            <person name="Scully C."/>
            <person name="Dijksterhuis J."/>
            <person name="Roader J."/>
            <person name="Houbraken J."/>
        </authorList>
    </citation>
    <scope>NUCLEOTIDE SEQUENCE</scope>
    <source>
        <strain evidence="9">M34</strain>
    </source>
</reference>
<dbReference type="PANTHER" id="PTHR33048:SF55">
    <property type="entry name" value="INTEGRAL MEMBRANE PROTEIN"/>
    <property type="match status" value="1"/>
</dbReference>
<feature type="transmembrane region" description="Helical" evidence="7">
    <location>
        <begin position="51"/>
        <end position="74"/>
    </location>
</feature>
<evidence type="ECO:0000256" key="3">
    <source>
        <dbReference type="ARBA" id="ARBA00022989"/>
    </source>
</evidence>
<evidence type="ECO:0000256" key="4">
    <source>
        <dbReference type="ARBA" id="ARBA00023136"/>
    </source>
</evidence>
<protein>
    <recommendedName>
        <fullName evidence="8">Rhodopsin domain-containing protein</fullName>
    </recommendedName>
</protein>
<keyword evidence="4 7" id="KW-0472">Membrane</keyword>
<evidence type="ECO:0000256" key="5">
    <source>
        <dbReference type="ARBA" id="ARBA00038359"/>
    </source>
</evidence>
<comment type="similarity">
    <text evidence="5">Belongs to the SAT4 family.</text>
</comment>
<feature type="transmembrane region" description="Helical" evidence="7">
    <location>
        <begin position="94"/>
        <end position="118"/>
    </location>
</feature>
<feature type="transmembrane region" description="Helical" evidence="7">
    <location>
        <begin position="18"/>
        <end position="39"/>
    </location>
</feature>
<dbReference type="EMBL" id="JAFJYH010000010">
    <property type="protein sequence ID" value="KAG4425452.1"/>
    <property type="molecule type" value="Genomic_DNA"/>
</dbReference>
<gene>
    <name evidence="9" type="ORF">IFR04_001371</name>
</gene>
<dbReference type="InterPro" id="IPR052337">
    <property type="entry name" value="SAT4-like"/>
</dbReference>
<comment type="subcellular location">
    <subcellularLocation>
        <location evidence="1">Membrane</location>
        <topology evidence="1">Multi-pass membrane protein</topology>
    </subcellularLocation>
</comment>
<feature type="transmembrane region" description="Helical" evidence="7">
    <location>
        <begin position="209"/>
        <end position="229"/>
    </location>
</feature>
<feature type="region of interest" description="Disordered" evidence="6">
    <location>
        <begin position="315"/>
        <end position="352"/>
    </location>
</feature>
<comment type="caution">
    <text evidence="9">The sequence shown here is derived from an EMBL/GenBank/DDBJ whole genome shotgun (WGS) entry which is preliminary data.</text>
</comment>
<feature type="transmembrane region" description="Helical" evidence="7">
    <location>
        <begin position="249"/>
        <end position="272"/>
    </location>
</feature>
<dbReference type="Pfam" id="PF20684">
    <property type="entry name" value="Fung_rhodopsin"/>
    <property type="match status" value="1"/>
</dbReference>
<proteinExistence type="inferred from homology"/>
<evidence type="ECO:0000256" key="1">
    <source>
        <dbReference type="ARBA" id="ARBA00004141"/>
    </source>
</evidence>
<evidence type="ECO:0000313" key="10">
    <source>
        <dbReference type="Proteomes" id="UP000664132"/>
    </source>
</evidence>
<dbReference type="InterPro" id="IPR049326">
    <property type="entry name" value="Rhodopsin_dom_fungi"/>
</dbReference>